<dbReference type="SUPFAM" id="SSF53756">
    <property type="entry name" value="UDP-Glycosyltransferase/glycogen phosphorylase"/>
    <property type="match status" value="1"/>
</dbReference>
<dbReference type="PANTHER" id="PTHR12526:SF600">
    <property type="entry name" value="GLYCOSYL TRANSFERASE GROUP 1"/>
    <property type="match status" value="1"/>
</dbReference>
<dbReference type="InterPro" id="IPR017521">
    <property type="entry name" value="Sugar_tfrase_PEP-CTERM_Stp1"/>
</dbReference>
<dbReference type="RefSeq" id="WP_184486583.1">
    <property type="nucleotide sequence ID" value="NZ_JAAEDJ010000144.1"/>
</dbReference>
<protein>
    <submittedName>
        <fullName evidence="1">Sugar transferase (PEP-CTERM/EpsH1 system associated)</fullName>
    </submittedName>
</protein>
<accession>A0A840YB43</accession>
<dbReference type="Proteomes" id="UP000562254">
    <property type="component" value="Unassembled WGS sequence"/>
</dbReference>
<dbReference type="Pfam" id="PF13692">
    <property type="entry name" value="Glyco_trans_1_4"/>
    <property type="match status" value="1"/>
</dbReference>
<keyword evidence="1" id="KW-0808">Transferase</keyword>
<evidence type="ECO:0000313" key="1">
    <source>
        <dbReference type="EMBL" id="MBB5691193.1"/>
    </source>
</evidence>
<sequence length="398" mass="42745">MPRLLFLAHRIPYPPNKGDKIRAWHMLDHLAARHEVSLGCLVDDPADLAHLPALQARCAEVKALPIPRGALAGMRALARFRPGLPLSLAWFHHAGLAAWVREGLAAGRWDMAFGYSSSVAPYLLLPGAERMRRRVLDLVDVDSAKWQAYAADAGFPMRQVWAREARTLLAFERRAVMQFDTSLFVSAEEAAFFARLAPECAGRIGAIPNGVDLARFDPAAPWPRPYGPAPALVFTGTMDYRPNVEAVGWFAAEVMPRLAALSPAPEFWIVGANPSAAVRALEAPNVHVTGAVPDTRPYIAHAAVAVAPLRIARGIQNKVLEAMAMARPVLATPEAFEGVRAQPGRDLLVESTADGMAARIAEVLAGGHGEIGAAAREAVRAGHDWPATLAALDALLPA</sequence>
<reference evidence="1 2" key="1">
    <citation type="submission" date="2020-08" db="EMBL/GenBank/DDBJ databases">
        <title>Genomic Encyclopedia of Type Strains, Phase IV (KMG-IV): sequencing the most valuable type-strain genomes for metagenomic binning, comparative biology and taxonomic classification.</title>
        <authorList>
            <person name="Goeker M."/>
        </authorList>
    </citation>
    <scope>NUCLEOTIDE SEQUENCE [LARGE SCALE GENOMIC DNA]</scope>
    <source>
        <strain evidence="1 2">DSM 25895</strain>
    </source>
</reference>
<dbReference type="GO" id="GO:0016757">
    <property type="term" value="F:glycosyltransferase activity"/>
    <property type="evidence" value="ECO:0007669"/>
    <property type="project" value="TreeGrafter"/>
</dbReference>
<evidence type="ECO:0000313" key="2">
    <source>
        <dbReference type="Proteomes" id="UP000562254"/>
    </source>
</evidence>
<dbReference type="AlphaFoldDB" id="A0A840YB43"/>
<gene>
    <name evidence="1" type="ORF">FHS88_003345</name>
</gene>
<dbReference type="CDD" id="cd03801">
    <property type="entry name" value="GT4_PimA-like"/>
    <property type="match status" value="1"/>
</dbReference>
<dbReference type="EMBL" id="JACIJE010000010">
    <property type="protein sequence ID" value="MBB5691193.1"/>
    <property type="molecule type" value="Genomic_DNA"/>
</dbReference>
<comment type="caution">
    <text evidence="1">The sequence shown here is derived from an EMBL/GenBank/DDBJ whole genome shotgun (WGS) entry which is preliminary data.</text>
</comment>
<keyword evidence="2" id="KW-1185">Reference proteome</keyword>
<proteinExistence type="predicted"/>
<dbReference type="PANTHER" id="PTHR12526">
    <property type="entry name" value="GLYCOSYLTRANSFERASE"/>
    <property type="match status" value="1"/>
</dbReference>
<organism evidence="1 2">
    <name type="scientific">Neoroseomonas alkaliterrae</name>
    <dbReference type="NCBI Taxonomy" id="1452450"/>
    <lineage>
        <taxon>Bacteria</taxon>
        <taxon>Pseudomonadati</taxon>
        <taxon>Pseudomonadota</taxon>
        <taxon>Alphaproteobacteria</taxon>
        <taxon>Acetobacterales</taxon>
        <taxon>Acetobacteraceae</taxon>
        <taxon>Neoroseomonas</taxon>
    </lineage>
</organism>
<dbReference type="NCBIfam" id="TIGR03087">
    <property type="entry name" value="stp1"/>
    <property type="match status" value="1"/>
</dbReference>
<dbReference type="Gene3D" id="3.40.50.2000">
    <property type="entry name" value="Glycogen Phosphorylase B"/>
    <property type="match status" value="2"/>
</dbReference>
<name>A0A840YB43_9PROT</name>